<dbReference type="AlphaFoldDB" id="A0A832W8F0"/>
<dbReference type="RefSeq" id="WP_011022387.1">
    <property type="nucleotide sequence ID" value="NZ_DUJU01000013.1"/>
</dbReference>
<dbReference type="Proteomes" id="UP000600774">
    <property type="component" value="Unassembled WGS sequence"/>
</dbReference>
<dbReference type="EMBL" id="DUJU01000013">
    <property type="protein sequence ID" value="HIH92706.1"/>
    <property type="molecule type" value="Genomic_DNA"/>
</dbReference>
<proteinExistence type="predicted"/>
<name>A0A832W8F0_9EURY</name>
<gene>
    <name evidence="1" type="ORF">HA338_01245</name>
</gene>
<evidence type="ECO:0000313" key="1">
    <source>
        <dbReference type="EMBL" id="HIH92706.1"/>
    </source>
</evidence>
<protein>
    <submittedName>
        <fullName evidence="1">Uncharacterized protein</fullName>
    </submittedName>
</protein>
<reference evidence="1" key="1">
    <citation type="journal article" date="2020" name="bioRxiv">
        <title>A rank-normalized archaeal taxonomy based on genome phylogeny resolves widespread incomplete and uneven classifications.</title>
        <authorList>
            <person name="Rinke C."/>
            <person name="Chuvochina M."/>
            <person name="Mussig A.J."/>
            <person name="Chaumeil P.-A."/>
            <person name="Waite D.W."/>
            <person name="Whitman W.B."/>
            <person name="Parks D.H."/>
            <person name="Hugenholtz P."/>
        </authorList>
    </citation>
    <scope>NUCLEOTIDE SEQUENCE</scope>
    <source>
        <strain evidence="1">UBA8876</strain>
    </source>
</reference>
<dbReference type="GeneID" id="1474305"/>
<evidence type="ECO:0000313" key="2">
    <source>
        <dbReference type="Proteomes" id="UP000600774"/>
    </source>
</evidence>
<accession>A0A832W8F0</accession>
<organism evidence="1 2">
    <name type="scientific">Methanosarcina acetivorans</name>
    <dbReference type="NCBI Taxonomy" id="2214"/>
    <lineage>
        <taxon>Archaea</taxon>
        <taxon>Methanobacteriati</taxon>
        <taxon>Methanobacteriota</taxon>
        <taxon>Stenosarchaea group</taxon>
        <taxon>Methanomicrobia</taxon>
        <taxon>Methanosarcinales</taxon>
        <taxon>Methanosarcinaceae</taxon>
        <taxon>Methanosarcina</taxon>
    </lineage>
</organism>
<sequence length="276" mass="32096">MRGEFIEVWSETWREIWSKLTLQKDAPSDLFCELYDELVLALKKKPPVEKIAEITNDPEKSEEIFVNTKSEDFSSEWALLRFLESTNEVLYDLGGDPLSNYYFNLLEAFIEKFNLRYDLRKPCMLCPTLPGLFTSLLCDLRNATSQDVYLNNHMKDFENSIRDLRIDCSDTRIKTCIQKQVNLLEAIGRRYPGVKEKTIGKICDQLQTWPHETVKEAMKSIYRFTCDYPGIRHSGTIESATRDIEMKDMVAVSILLIGFVPYLTNKLDAEVLYRGR</sequence>
<comment type="caution">
    <text evidence="1">The sequence shown here is derived from an EMBL/GenBank/DDBJ whole genome shotgun (WGS) entry which is preliminary data.</text>
</comment>